<feature type="region of interest" description="Disordered" evidence="1">
    <location>
        <begin position="39"/>
        <end position="93"/>
    </location>
</feature>
<gene>
    <name evidence="3" type="ORF">OE88DRAFT_1651074</name>
</gene>
<dbReference type="Gene3D" id="2.30.29.30">
    <property type="entry name" value="Pleckstrin-homology domain (PH domain)/Phosphotyrosine-binding domain (PTB)"/>
    <property type="match status" value="1"/>
</dbReference>
<feature type="compositionally biased region" description="Basic and acidic residues" evidence="1">
    <location>
        <begin position="1082"/>
        <end position="1091"/>
    </location>
</feature>
<feature type="region of interest" description="Disordered" evidence="1">
    <location>
        <begin position="1"/>
        <end position="25"/>
    </location>
</feature>
<feature type="compositionally biased region" description="Low complexity" evidence="1">
    <location>
        <begin position="1008"/>
        <end position="1023"/>
    </location>
</feature>
<dbReference type="PANTHER" id="PTHR12673">
    <property type="entry name" value="FACIOGENITAL DYSPLASIA PROTEIN"/>
    <property type="match status" value="1"/>
</dbReference>
<dbReference type="OrthoDB" id="660555at2759"/>
<dbReference type="Pfam" id="PF00621">
    <property type="entry name" value="RhoGEF"/>
    <property type="match status" value="1"/>
</dbReference>
<feature type="compositionally biased region" description="Low complexity" evidence="1">
    <location>
        <begin position="257"/>
        <end position="278"/>
    </location>
</feature>
<dbReference type="PROSITE" id="PS50010">
    <property type="entry name" value="DH_2"/>
    <property type="match status" value="1"/>
</dbReference>
<feature type="compositionally biased region" description="Polar residues" evidence="1">
    <location>
        <begin position="873"/>
        <end position="885"/>
    </location>
</feature>
<dbReference type="GO" id="GO:0035556">
    <property type="term" value="P:intracellular signal transduction"/>
    <property type="evidence" value="ECO:0007669"/>
    <property type="project" value="InterPro"/>
</dbReference>
<feature type="region of interest" description="Disordered" evidence="1">
    <location>
        <begin position="738"/>
        <end position="848"/>
    </location>
</feature>
<organism evidence="3 4">
    <name type="scientific">Heliocybe sulcata</name>
    <dbReference type="NCBI Taxonomy" id="5364"/>
    <lineage>
        <taxon>Eukaryota</taxon>
        <taxon>Fungi</taxon>
        <taxon>Dikarya</taxon>
        <taxon>Basidiomycota</taxon>
        <taxon>Agaricomycotina</taxon>
        <taxon>Agaricomycetes</taxon>
        <taxon>Gloeophyllales</taxon>
        <taxon>Gloeophyllaceae</taxon>
        <taxon>Heliocybe</taxon>
    </lineage>
</organism>
<dbReference type="GO" id="GO:0005737">
    <property type="term" value="C:cytoplasm"/>
    <property type="evidence" value="ECO:0007669"/>
    <property type="project" value="TreeGrafter"/>
</dbReference>
<accession>A0A5C3NHJ1</accession>
<feature type="compositionally biased region" description="Low complexity" evidence="1">
    <location>
        <begin position="902"/>
        <end position="912"/>
    </location>
</feature>
<feature type="region of interest" description="Disordered" evidence="1">
    <location>
        <begin position="112"/>
        <end position="135"/>
    </location>
</feature>
<feature type="compositionally biased region" description="Basic and acidic residues" evidence="1">
    <location>
        <begin position="786"/>
        <end position="798"/>
    </location>
</feature>
<dbReference type="SUPFAM" id="SSF50729">
    <property type="entry name" value="PH domain-like"/>
    <property type="match status" value="1"/>
</dbReference>
<dbReference type="Proteomes" id="UP000305948">
    <property type="component" value="Unassembled WGS sequence"/>
</dbReference>
<dbReference type="InterPro" id="IPR051092">
    <property type="entry name" value="FYVE_RhoGEF_PH"/>
</dbReference>
<dbReference type="STRING" id="5364.A0A5C3NHJ1"/>
<feature type="region of interest" description="Disordered" evidence="1">
    <location>
        <begin position="520"/>
        <end position="613"/>
    </location>
</feature>
<feature type="compositionally biased region" description="Polar residues" evidence="1">
    <location>
        <begin position="828"/>
        <end position="840"/>
    </location>
</feature>
<dbReference type="InterPro" id="IPR001331">
    <property type="entry name" value="GDS_CDC24_CS"/>
</dbReference>
<feature type="compositionally biased region" description="Basic and acidic residues" evidence="1">
    <location>
        <begin position="210"/>
        <end position="222"/>
    </location>
</feature>
<feature type="compositionally biased region" description="Low complexity" evidence="1">
    <location>
        <begin position="1036"/>
        <end position="1058"/>
    </location>
</feature>
<name>A0A5C3NHJ1_9AGAM</name>
<sequence length="1520" mass="162672">MPIDVQDHQDQGRADSPVLGSFAPDASVPLELVQDGHDTDLHYLRSHPSAALPPSPFTHSDADMHSTRPRAPTPSANPSPGDDDCWSPNSVQQFSPLSPQASYLNMDSPVSIVSPSKMQSDPAHSPVVRPSSYGDDSSFLLDSSTARSYALPTKVLPLPDPNQFPDPYPFRRLNGSLGSYGFSSGGSSTASTRSSAYTSGGSALASSDYSHSRIEPEAEELNHGVGIGPVEGTHSTRDPTSSAPSSSHHQYELRPWSAAGGSRSRSSSIGNGGMNSLSEQGRIRSQGEPSYDASWYPVDERDEFGLTSDEETDDDTGVDADADLLDDVESREDEPTAAVVVLEQGRGLIVQGEGKAVSTLHVEAGTTHLLLASSSTPNAVPSFLSSILPQVGSSLLVLDISANFLSAIPPALASCTQLEELNIASNPLRALPVFLANLTSLRVLITDSTGITDLHIALSALEKLHTFSIRRNKLHSLPSWLCLLPALETLLVEGNPFQGPWKALVDPLLAKTPMASPYPPSTPMFPLPSPSFSNSAAGTDTDVDDVSTPSSPVQDARVPIAGRNEDGVTPSRAPILGRAATSPPPQTSRLPPLGQPLSRTRTTPNKAYYDKTRPNTAYAGTRSKLQKASPNTKSVVDSGYFGDRDLRKMKSAGDLRKTPEPLTPNTLGIPPTSPPRRPLVHMASSSNLLSTGASMQDAGQSVLPKRFASLGVASGSSRPRSGSRPKLSDAAWDKLAAEDEDNVMPLTPGSARIPSQVDMSPQLDRHSDVKSRYENDGHQNTNLRPRQPEQGRERERGSKWGFLKKMSMSKMRNDSPSSSRPPSRPVTAHNTPAVSPSANGSAGPRLVPDILTPASAKELRAETLHIDPKISMTSSLDSIPTTPSYAQDKLSPSTIPSPPPSGGFLSPTSPTGLARKRRSFLPLDTPSPTLNIPIPPPPTFVSSVAVAGGDDTEEVRGDSARTSVGSQHLKSEDPSHDAYARALRSVMAYLKDMHDLGTSQSNGMSVYGSSPSLGEGLSSGLGSRRPTLVDSGRVISSDGSIASSSSLSSSQLRAPESSGRAGSIQSLSMVTTDSGSSGQGNDEERKYKDDKGKRGMIVREIVETERTYVKGLQELVDIYVKPACAPANVLSGVGSNKETVIPSGERKIVFGGLEALFSFHKESFLPALEKAAAPLLKSGPALAEADADGRLSSDVARSVAGIFLAHAAFMRMYSTYINNFDNSVQRIKYWTSSRNASAGSPPSAMSPSSSTAQLVGLGLSISAVTSPGVMPDGTLSGSAPLTTSQRKRIKAYMKRCRMNPRHSQLNLEGYLLLPVQRIPRYRLLLEELLKSTAPINDYMDDPLDRALAEIATLATSMNEGKRESESRRKLVQWQSRIRGKFPSPLVQPHRRLIMDGPLHLHRVVRKATVPFETLDSHGDATTIQVECLMPELTPRSLMGVLCNDLLVLCRDPSEGRDPNGHVDLWAVLRMQTLPQPCSIVHGNALRIVDNKAILYFDVPSSSDALNWFRAINLHIPASKT</sequence>
<feature type="region of interest" description="Disordered" evidence="1">
    <location>
        <begin position="650"/>
        <end position="680"/>
    </location>
</feature>
<dbReference type="SMART" id="SM00325">
    <property type="entry name" value="RhoGEF"/>
    <property type="match status" value="1"/>
</dbReference>
<reference evidence="3 4" key="1">
    <citation type="journal article" date="2019" name="Nat. Ecol. Evol.">
        <title>Megaphylogeny resolves global patterns of mushroom evolution.</title>
        <authorList>
            <person name="Varga T."/>
            <person name="Krizsan K."/>
            <person name="Foldi C."/>
            <person name="Dima B."/>
            <person name="Sanchez-Garcia M."/>
            <person name="Sanchez-Ramirez S."/>
            <person name="Szollosi G.J."/>
            <person name="Szarkandi J.G."/>
            <person name="Papp V."/>
            <person name="Albert L."/>
            <person name="Andreopoulos W."/>
            <person name="Angelini C."/>
            <person name="Antonin V."/>
            <person name="Barry K.W."/>
            <person name="Bougher N.L."/>
            <person name="Buchanan P."/>
            <person name="Buyck B."/>
            <person name="Bense V."/>
            <person name="Catcheside P."/>
            <person name="Chovatia M."/>
            <person name="Cooper J."/>
            <person name="Damon W."/>
            <person name="Desjardin D."/>
            <person name="Finy P."/>
            <person name="Geml J."/>
            <person name="Haridas S."/>
            <person name="Hughes K."/>
            <person name="Justo A."/>
            <person name="Karasinski D."/>
            <person name="Kautmanova I."/>
            <person name="Kiss B."/>
            <person name="Kocsube S."/>
            <person name="Kotiranta H."/>
            <person name="LaButti K.M."/>
            <person name="Lechner B.E."/>
            <person name="Liimatainen K."/>
            <person name="Lipzen A."/>
            <person name="Lukacs Z."/>
            <person name="Mihaltcheva S."/>
            <person name="Morgado L.N."/>
            <person name="Niskanen T."/>
            <person name="Noordeloos M.E."/>
            <person name="Ohm R.A."/>
            <person name="Ortiz-Santana B."/>
            <person name="Ovrebo C."/>
            <person name="Racz N."/>
            <person name="Riley R."/>
            <person name="Savchenko A."/>
            <person name="Shiryaev A."/>
            <person name="Soop K."/>
            <person name="Spirin V."/>
            <person name="Szebenyi C."/>
            <person name="Tomsovsky M."/>
            <person name="Tulloss R.E."/>
            <person name="Uehling J."/>
            <person name="Grigoriev I.V."/>
            <person name="Vagvolgyi C."/>
            <person name="Papp T."/>
            <person name="Martin F.M."/>
            <person name="Miettinen O."/>
            <person name="Hibbett D.S."/>
            <person name="Nagy L.G."/>
        </authorList>
    </citation>
    <scope>NUCLEOTIDE SEQUENCE [LARGE SCALE GENOMIC DNA]</scope>
    <source>
        <strain evidence="3 4">OMC1185</strain>
    </source>
</reference>
<dbReference type="PANTHER" id="PTHR12673:SF270">
    <property type="entry name" value="FYVE-TYPE DOMAIN-CONTAINING PROTEIN"/>
    <property type="match status" value="1"/>
</dbReference>
<dbReference type="EMBL" id="ML213503">
    <property type="protein sequence ID" value="TFK57379.1"/>
    <property type="molecule type" value="Genomic_DNA"/>
</dbReference>
<feature type="region of interest" description="Disordered" evidence="1">
    <location>
        <begin position="949"/>
        <end position="974"/>
    </location>
</feature>
<feature type="compositionally biased region" description="Basic and acidic residues" evidence="1">
    <location>
        <begin position="763"/>
        <end position="777"/>
    </location>
</feature>
<feature type="region of interest" description="Disordered" evidence="1">
    <location>
        <begin position="1001"/>
        <end position="1091"/>
    </location>
</feature>
<dbReference type="PROSITE" id="PS00741">
    <property type="entry name" value="DH_1"/>
    <property type="match status" value="1"/>
</dbReference>
<evidence type="ECO:0000313" key="4">
    <source>
        <dbReference type="Proteomes" id="UP000305948"/>
    </source>
</evidence>
<evidence type="ECO:0000259" key="2">
    <source>
        <dbReference type="PROSITE" id="PS50010"/>
    </source>
</evidence>
<feature type="compositionally biased region" description="Basic and acidic residues" evidence="1">
    <location>
        <begin position="650"/>
        <end position="659"/>
    </location>
</feature>
<dbReference type="InterPro" id="IPR032675">
    <property type="entry name" value="LRR_dom_sf"/>
</dbReference>
<dbReference type="Gene3D" id="3.80.10.10">
    <property type="entry name" value="Ribonuclease Inhibitor"/>
    <property type="match status" value="1"/>
</dbReference>
<dbReference type="Gene3D" id="1.20.900.10">
    <property type="entry name" value="Dbl homology (DH) domain"/>
    <property type="match status" value="1"/>
</dbReference>
<feature type="compositionally biased region" description="Pro residues" evidence="1">
    <location>
        <begin position="520"/>
        <end position="529"/>
    </location>
</feature>
<feature type="compositionally biased region" description="Polar residues" evidence="1">
    <location>
        <begin position="238"/>
        <end position="248"/>
    </location>
</feature>
<feature type="domain" description="DH" evidence="2">
    <location>
        <begin position="1093"/>
        <end position="1360"/>
    </location>
</feature>
<dbReference type="InterPro" id="IPR035899">
    <property type="entry name" value="DBL_dom_sf"/>
</dbReference>
<proteinExistence type="predicted"/>
<protein>
    <recommendedName>
        <fullName evidence="2">DH domain-containing protein</fullName>
    </recommendedName>
</protein>
<feature type="compositionally biased region" description="Low complexity" evidence="1">
    <location>
        <begin position="182"/>
        <end position="203"/>
    </location>
</feature>
<feature type="region of interest" description="Disordered" evidence="1">
    <location>
        <begin position="873"/>
        <end position="913"/>
    </location>
</feature>
<dbReference type="SUPFAM" id="SSF52075">
    <property type="entry name" value="Outer arm dynein light chain 1"/>
    <property type="match status" value="1"/>
</dbReference>
<dbReference type="InterPro" id="IPR011993">
    <property type="entry name" value="PH-like_dom_sf"/>
</dbReference>
<keyword evidence="4" id="KW-1185">Reference proteome</keyword>
<dbReference type="GO" id="GO:0005085">
    <property type="term" value="F:guanyl-nucleotide exchange factor activity"/>
    <property type="evidence" value="ECO:0007669"/>
    <property type="project" value="InterPro"/>
</dbReference>
<feature type="region of interest" description="Disordered" evidence="1">
    <location>
        <begin position="182"/>
        <end position="298"/>
    </location>
</feature>
<dbReference type="SUPFAM" id="SSF48065">
    <property type="entry name" value="DBL homology domain (DH-domain)"/>
    <property type="match status" value="1"/>
</dbReference>
<evidence type="ECO:0000256" key="1">
    <source>
        <dbReference type="SAM" id="MobiDB-lite"/>
    </source>
</evidence>
<evidence type="ECO:0000313" key="3">
    <source>
        <dbReference type="EMBL" id="TFK57379.1"/>
    </source>
</evidence>
<dbReference type="InterPro" id="IPR000219">
    <property type="entry name" value="DH_dom"/>
</dbReference>
<feature type="compositionally biased region" description="Basic and acidic residues" evidence="1">
    <location>
        <begin position="1"/>
        <end position="13"/>
    </location>
</feature>
<feature type="compositionally biased region" description="Polar residues" evidence="1">
    <location>
        <begin position="1063"/>
        <end position="1080"/>
    </location>
</feature>